<gene>
    <name evidence="2" type="ORF">Syun_022722</name>
</gene>
<evidence type="ECO:0000256" key="1">
    <source>
        <dbReference type="SAM" id="SignalP"/>
    </source>
</evidence>
<dbReference type="Proteomes" id="UP001420932">
    <property type="component" value="Unassembled WGS sequence"/>
</dbReference>
<evidence type="ECO:0000313" key="3">
    <source>
        <dbReference type="Proteomes" id="UP001420932"/>
    </source>
</evidence>
<reference evidence="2 3" key="1">
    <citation type="submission" date="2024-01" db="EMBL/GenBank/DDBJ databases">
        <title>Genome assemblies of Stephania.</title>
        <authorList>
            <person name="Yang L."/>
        </authorList>
    </citation>
    <scope>NUCLEOTIDE SEQUENCE [LARGE SCALE GENOMIC DNA]</scope>
    <source>
        <strain evidence="2">YNDBR</strain>
        <tissue evidence="2">Leaf</tissue>
    </source>
</reference>
<keyword evidence="3" id="KW-1185">Reference proteome</keyword>
<proteinExistence type="predicted"/>
<keyword evidence="1" id="KW-0732">Signal</keyword>
<dbReference type="PANTHER" id="PTHR35094">
    <property type="entry name" value="LEUCINE-RICH REPEAT EXTENSIN-LIKE PROTEIN 2"/>
    <property type="match status" value="1"/>
</dbReference>
<dbReference type="AlphaFoldDB" id="A0AAP0I2Y6"/>
<feature type="signal peptide" evidence="1">
    <location>
        <begin position="1"/>
        <end position="34"/>
    </location>
</feature>
<dbReference type="PANTHER" id="PTHR35094:SF7">
    <property type="entry name" value="LEUCINE-RICH REPEAT EXTENSIN-LIKE PROTEIN 2"/>
    <property type="match status" value="1"/>
</dbReference>
<protein>
    <submittedName>
        <fullName evidence="2">Uncharacterized protein</fullName>
    </submittedName>
</protein>
<accession>A0AAP0I2Y6</accession>
<name>A0AAP0I2Y6_9MAGN</name>
<dbReference type="EMBL" id="JBBNAF010000010">
    <property type="protein sequence ID" value="KAK9106711.1"/>
    <property type="molecule type" value="Genomic_DNA"/>
</dbReference>
<organism evidence="2 3">
    <name type="scientific">Stephania yunnanensis</name>
    <dbReference type="NCBI Taxonomy" id="152371"/>
    <lineage>
        <taxon>Eukaryota</taxon>
        <taxon>Viridiplantae</taxon>
        <taxon>Streptophyta</taxon>
        <taxon>Embryophyta</taxon>
        <taxon>Tracheophyta</taxon>
        <taxon>Spermatophyta</taxon>
        <taxon>Magnoliopsida</taxon>
        <taxon>Ranunculales</taxon>
        <taxon>Menispermaceae</taxon>
        <taxon>Menispermoideae</taxon>
        <taxon>Cissampelideae</taxon>
        <taxon>Stephania</taxon>
    </lineage>
</organism>
<sequence>MQLSQTGDSAPTMAVVVMSVLMIVIMNMSDNAAAAATISREIMDEESSTVSGIPAAGVGIKCGSCTPCQNLCGLPPAPPPPPPPKSPTVQYCPPPPSTTPPSPLVYVTSLPSPSTPSSPLAYVTNLPPPSTPLVSIGGLDGSRNVYNLDPYYSGASQISTKGTLNVLVGSWLVGLPLVFLGL</sequence>
<evidence type="ECO:0000313" key="2">
    <source>
        <dbReference type="EMBL" id="KAK9106711.1"/>
    </source>
</evidence>
<feature type="chain" id="PRO_5043004326" evidence="1">
    <location>
        <begin position="35"/>
        <end position="182"/>
    </location>
</feature>
<comment type="caution">
    <text evidence="2">The sequence shown here is derived from an EMBL/GenBank/DDBJ whole genome shotgun (WGS) entry which is preliminary data.</text>
</comment>